<organism evidence="2 3">
    <name type="scientific">Symbiochloris irregularis</name>
    <dbReference type="NCBI Taxonomy" id="706552"/>
    <lineage>
        <taxon>Eukaryota</taxon>
        <taxon>Viridiplantae</taxon>
        <taxon>Chlorophyta</taxon>
        <taxon>core chlorophytes</taxon>
        <taxon>Trebouxiophyceae</taxon>
        <taxon>Trebouxiales</taxon>
        <taxon>Trebouxiaceae</taxon>
        <taxon>Symbiochloris</taxon>
    </lineage>
</organism>
<feature type="region of interest" description="Disordered" evidence="1">
    <location>
        <begin position="145"/>
        <end position="178"/>
    </location>
</feature>
<sequence>MLGSAAPFQWVVAAINSFVTTVKLILGLPRLTEKAVAKEIQPLPGNAAGNSFANKRRQNCRQQQCLKRHSSGKKRSQDDLLGQTSAESLRSLDFKIGPWSATVADALLQAAAPQQGPEQEESGRQQRLARQAALEELKYADRASDFTFDQEYSNQGSPSKRRKRESFLSDNSAPVGVI</sequence>
<evidence type="ECO:0000313" key="2">
    <source>
        <dbReference type="EMBL" id="KAK9795529.1"/>
    </source>
</evidence>
<keyword evidence="3" id="KW-1185">Reference proteome</keyword>
<protein>
    <submittedName>
        <fullName evidence="2">Uncharacterized protein</fullName>
    </submittedName>
</protein>
<dbReference type="Proteomes" id="UP001465755">
    <property type="component" value="Unassembled WGS sequence"/>
</dbReference>
<dbReference type="EMBL" id="JALJOQ010000128">
    <property type="protein sequence ID" value="KAK9795529.1"/>
    <property type="molecule type" value="Genomic_DNA"/>
</dbReference>
<dbReference type="AlphaFoldDB" id="A0AAW1NSH4"/>
<reference evidence="2 3" key="1">
    <citation type="journal article" date="2024" name="Nat. Commun.">
        <title>Phylogenomics reveals the evolutionary origins of lichenization in chlorophyte algae.</title>
        <authorList>
            <person name="Puginier C."/>
            <person name="Libourel C."/>
            <person name="Otte J."/>
            <person name="Skaloud P."/>
            <person name="Haon M."/>
            <person name="Grisel S."/>
            <person name="Petersen M."/>
            <person name="Berrin J.G."/>
            <person name="Delaux P.M."/>
            <person name="Dal Grande F."/>
            <person name="Keller J."/>
        </authorList>
    </citation>
    <scope>NUCLEOTIDE SEQUENCE [LARGE SCALE GENOMIC DNA]</scope>
    <source>
        <strain evidence="2 3">SAG 2036</strain>
    </source>
</reference>
<feature type="region of interest" description="Disordered" evidence="1">
    <location>
        <begin position="110"/>
        <end position="129"/>
    </location>
</feature>
<accession>A0AAW1NSH4</accession>
<name>A0AAW1NSH4_9CHLO</name>
<proteinExistence type="predicted"/>
<evidence type="ECO:0000256" key="1">
    <source>
        <dbReference type="SAM" id="MobiDB-lite"/>
    </source>
</evidence>
<gene>
    <name evidence="2" type="ORF">WJX73_009464</name>
</gene>
<evidence type="ECO:0000313" key="3">
    <source>
        <dbReference type="Proteomes" id="UP001465755"/>
    </source>
</evidence>
<comment type="caution">
    <text evidence="2">The sequence shown here is derived from an EMBL/GenBank/DDBJ whole genome shotgun (WGS) entry which is preliminary data.</text>
</comment>